<dbReference type="Gene3D" id="2.40.50.100">
    <property type="match status" value="1"/>
</dbReference>
<dbReference type="OrthoDB" id="1957187at2"/>
<dbReference type="Pfam" id="PF26002">
    <property type="entry name" value="Beta-barrel_AprE"/>
    <property type="match status" value="1"/>
</dbReference>
<organism evidence="4 5">
    <name type="scientific">Flavobacterium sinopsychrotolerans</name>
    <dbReference type="NCBI Taxonomy" id="604089"/>
    <lineage>
        <taxon>Bacteria</taxon>
        <taxon>Pseudomonadati</taxon>
        <taxon>Bacteroidota</taxon>
        <taxon>Flavobacteriia</taxon>
        <taxon>Flavobacteriales</taxon>
        <taxon>Flavobacteriaceae</taxon>
        <taxon>Flavobacterium</taxon>
    </lineage>
</organism>
<proteinExistence type="predicted"/>
<dbReference type="Gene3D" id="2.40.30.170">
    <property type="match status" value="1"/>
</dbReference>
<feature type="domain" description="AprE-like beta-barrel" evidence="3">
    <location>
        <begin position="312"/>
        <end position="356"/>
    </location>
</feature>
<dbReference type="PRINTS" id="PR01490">
    <property type="entry name" value="RTXTOXIND"/>
</dbReference>
<evidence type="ECO:0000313" key="4">
    <source>
        <dbReference type="EMBL" id="SEN96737.1"/>
    </source>
</evidence>
<name>A0A1H8KV06_9FLAO</name>
<keyword evidence="5" id="KW-1185">Reference proteome</keyword>
<protein>
    <submittedName>
        <fullName evidence="4">Multidrug resistance efflux pump</fullName>
    </submittedName>
</protein>
<gene>
    <name evidence="4" type="ORF">SAMN04487942_1359</name>
</gene>
<dbReference type="AlphaFoldDB" id="A0A1H8KV06"/>
<dbReference type="InterPro" id="IPR050739">
    <property type="entry name" value="MFP"/>
</dbReference>
<dbReference type="SUPFAM" id="SSF51230">
    <property type="entry name" value="Single hybrid motif"/>
    <property type="match status" value="1"/>
</dbReference>
<dbReference type="InterPro" id="IPR058982">
    <property type="entry name" value="Beta-barrel_AprE"/>
</dbReference>
<dbReference type="PANTHER" id="PTHR30386:SF28">
    <property type="entry name" value="EXPORTED PROTEIN"/>
    <property type="match status" value="1"/>
</dbReference>
<sequence>MENSFYYNTKSIRFIKILNRVLIAFLIIIVFLIFTIKMNDTVSFKEGQIFSDTPQLKINAPNEVKVLKVRVKEGQEVQKGDTLFVLENKKTKSDYDILNTNVSGMKNKINIINKLIFNTINRKNSLKQLLEIQSKIYKTDRKKAEQEISSLNTKINLSSQQTSILTNKFQTDSLLYTKGAISRYEMTETKNRNLDDQKGQLDIQSNYHVKNYDFENLSNNYQKTNNDLRRNIIDVENQIHNYLRDIVELQTQIKDGKSNLTYISDELGKLLVISPIEGTVSNLYNARQNLEIINKGDILTIIAPKREAFYAKVILDEKDLAYIRKGQEINLKLDAYNYYRFGAIKGTITYVSPSDVDQTFYCLANIKKYNPNINLKAGYKLKGEVIIEKMKLYQYIIKKLFNKIDSNLN</sequence>
<evidence type="ECO:0000256" key="2">
    <source>
        <dbReference type="SAM" id="Phobius"/>
    </source>
</evidence>
<evidence type="ECO:0000256" key="1">
    <source>
        <dbReference type="SAM" id="Coils"/>
    </source>
</evidence>
<feature type="transmembrane region" description="Helical" evidence="2">
    <location>
        <begin position="21"/>
        <end position="38"/>
    </location>
</feature>
<evidence type="ECO:0000259" key="3">
    <source>
        <dbReference type="Pfam" id="PF26002"/>
    </source>
</evidence>
<dbReference type="Proteomes" id="UP000198657">
    <property type="component" value="Unassembled WGS sequence"/>
</dbReference>
<keyword evidence="1" id="KW-0175">Coiled coil</keyword>
<reference evidence="5" key="1">
    <citation type="submission" date="2016-10" db="EMBL/GenBank/DDBJ databases">
        <authorList>
            <person name="Varghese N."/>
            <person name="Submissions S."/>
        </authorList>
    </citation>
    <scope>NUCLEOTIDE SEQUENCE [LARGE SCALE GENOMIC DNA]</scope>
    <source>
        <strain evidence="5">CGMCC 1.8704</strain>
    </source>
</reference>
<dbReference type="InterPro" id="IPR011053">
    <property type="entry name" value="Single_hybrid_motif"/>
</dbReference>
<accession>A0A1H8KV06</accession>
<dbReference type="STRING" id="604089.SAMN04487942_1359"/>
<feature type="coiled-coil region" evidence="1">
    <location>
        <begin position="218"/>
        <end position="252"/>
    </location>
</feature>
<keyword evidence="2" id="KW-1133">Transmembrane helix</keyword>
<keyword evidence="2" id="KW-0472">Membrane</keyword>
<keyword evidence="2" id="KW-0812">Transmembrane</keyword>
<feature type="coiled-coil region" evidence="1">
    <location>
        <begin position="127"/>
        <end position="161"/>
    </location>
</feature>
<dbReference type="PANTHER" id="PTHR30386">
    <property type="entry name" value="MEMBRANE FUSION SUBUNIT OF EMRAB-TOLC MULTIDRUG EFFLUX PUMP"/>
    <property type="match status" value="1"/>
</dbReference>
<dbReference type="EMBL" id="FODN01000002">
    <property type="protein sequence ID" value="SEN96737.1"/>
    <property type="molecule type" value="Genomic_DNA"/>
</dbReference>
<evidence type="ECO:0000313" key="5">
    <source>
        <dbReference type="Proteomes" id="UP000198657"/>
    </source>
</evidence>